<evidence type="ECO:0000313" key="7">
    <source>
        <dbReference type="Proteomes" id="UP000562982"/>
    </source>
</evidence>
<reference evidence="4 7" key="2">
    <citation type="submission" date="2020-04" db="EMBL/GenBank/DDBJ databases">
        <title>Description of novel Gluconacetobacter.</title>
        <authorList>
            <person name="Sombolestani A."/>
        </authorList>
    </citation>
    <scope>NUCLEOTIDE SEQUENCE [LARGE SCALE GENOMIC DNA]</scope>
    <source>
        <strain evidence="4 7">LMG 1382</strain>
    </source>
</reference>
<proteinExistence type="predicted"/>
<dbReference type="EMBL" id="JABEQI010000005">
    <property type="protein sequence ID" value="MBB2186938.1"/>
    <property type="molecule type" value="Genomic_DNA"/>
</dbReference>
<dbReference type="RefSeq" id="WP_114727416.1">
    <property type="nucleotide sequence ID" value="NZ_BJMI01000006.1"/>
</dbReference>
<evidence type="ECO:0000259" key="3">
    <source>
        <dbReference type="Pfam" id="PF02826"/>
    </source>
</evidence>
<evidence type="ECO:0000313" key="6">
    <source>
        <dbReference type="Proteomes" id="UP000254958"/>
    </source>
</evidence>
<dbReference type="Proteomes" id="UP000254958">
    <property type="component" value="Unassembled WGS sequence"/>
</dbReference>
<dbReference type="AlphaFoldDB" id="A0A370G1M1"/>
<protein>
    <submittedName>
        <fullName evidence="5">Glyoxylate/hydroxypyruvate reductase A</fullName>
    </submittedName>
</protein>
<dbReference type="Gene3D" id="3.40.50.720">
    <property type="entry name" value="NAD(P)-binding Rossmann-like Domain"/>
    <property type="match status" value="2"/>
</dbReference>
<reference evidence="5 6" key="1">
    <citation type="submission" date="2018-07" db="EMBL/GenBank/DDBJ databases">
        <title>Genomic Encyclopedia of Type Strains, Phase IV (KMG-IV): sequencing the most valuable type-strain genomes for metagenomic binning, comparative biology and taxonomic classification.</title>
        <authorList>
            <person name="Goeker M."/>
        </authorList>
    </citation>
    <scope>NUCLEOTIDE SEQUENCE [LARGE SCALE GENOMIC DNA]</scope>
    <source>
        <strain evidence="5 6">DSM 5603</strain>
    </source>
</reference>
<dbReference type="PANTHER" id="PTHR43333">
    <property type="entry name" value="2-HACID_DH_C DOMAIN-CONTAINING PROTEIN"/>
    <property type="match status" value="1"/>
</dbReference>
<keyword evidence="1" id="KW-0560">Oxidoreductase</keyword>
<keyword evidence="5" id="KW-0670">Pyruvate</keyword>
<dbReference type="Pfam" id="PF02826">
    <property type="entry name" value="2-Hacid_dh_C"/>
    <property type="match status" value="1"/>
</dbReference>
<dbReference type="EMBL" id="QQAW01000005">
    <property type="protein sequence ID" value="RDI37645.1"/>
    <property type="molecule type" value="Genomic_DNA"/>
</dbReference>
<dbReference type="InterPro" id="IPR036291">
    <property type="entry name" value="NAD(P)-bd_dom_sf"/>
</dbReference>
<evidence type="ECO:0000256" key="1">
    <source>
        <dbReference type="ARBA" id="ARBA00023002"/>
    </source>
</evidence>
<accession>A0A370G1M1</accession>
<dbReference type="Proteomes" id="UP000562982">
    <property type="component" value="Unassembled WGS sequence"/>
</dbReference>
<evidence type="ECO:0000313" key="4">
    <source>
        <dbReference type="EMBL" id="MBB2186938.1"/>
    </source>
</evidence>
<dbReference type="SUPFAM" id="SSF52283">
    <property type="entry name" value="Formate/glycerate dehydrogenase catalytic domain-like"/>
    <property type="match status" value="1"/>
</dbReference>
<feature type="domain" description="D-isomer specific 2-hydroxyacid dehydrogenase NAD-binding" evidence="3">
    <location>
        <begin position="102"/>
        <end position="273"/>
    </location>
</feature>
<dbReference type="SUPFAM" id="SSF51735">
    <property type="entry name" value="NAD(P)-binding Rossmann-fold domains"/>
    <property type="match status" value="1"/>
</dbReference>
<organism evidence="5 6">
    <name type="scientific">Gluconacetobacter liquefaciens</name>
    <name type="common">Acetobacter liquefaciens</name>
    <dbReference type="NCBI Taxonomy" id="89584"/>
    <lineage>
        <taxon>Bacteria</taxon>
        <taxon>Pseudomonadati</taxon>
        <taxon>Pseudomonadota</taxon>
        <taxon>Alphaproteobacteria</taxon>
        <taxon>Acetobacterales</taxon>
        <taxon>Acetobacteraceae</taxon>
        <taxon>Gluconacetobacter</taxon>
    </lineage>
</organism>
<dbReference type="PANTHER" id="PTHR43333:SF1">
    <property type="entry name" value="D-ISOMER SPECIFIC 2-HYDROXYACID DEHYDROGENASE NAD-BINDING DOMAIN-CONTAINING PROTEIN"/>
    <property type="match status" value="1"/>
</dbReference>
<dbReference type="GO" id="GO:0016491">
    <property type="term" value="F:oxidoreductase activity"/>
    <property type="evidence" value="ECO:0007669"/>
    <property type="project" value="UniProtKB-KW"/>
</dbReference>
<evidence type="ECO:0000256" key="2">
    <source>
        <dbReference type="ARBA" id="ARBA00023027"/>
    </source>
</evidence>
<dbReference type="GO" id="GO:0051287">
    <property type="term" value="F:NAD binding"/>
    <property type="evidence" value="ECO:0007669"/>
    <property type="project" value="InterPro"/>
</dbReference>
<comment type="caution">
    <text evidence="5">The sequence shown here is derived from an EMBL/GenBank/DDBJ whole genome shotgun (WGS) entry which is preliminary data.</text>
</comment>
<name>A0A370G1M1_GLULI</name>
<sequence>MALLVRTSRDRTAAWRTALHQAAPDLDIRIWPECGDPAEITALLTWKAPPDLVQRFPNLRVIFSEGAGVDQFLSLDLPDTVSLVRIVDPALTGMMVEYGTWATLALHRRIPAYQRAQAAHEWRGLPHMLVRDRRVGVLGLGVLGRALLERLRLFGFDCAGWSRGAHALDGAMCFAGAEGLQPFLARTDILICLLPLTDETRGILSAAHFNVMPRGAALINCGRGGHLVEQDLLDALASGQLSHAILDVTTPEPLPVDHPFWDHPDVTITPHVASDTTPTSAAAQVIENLKCLQRGEVPVGLVDRQRGY</sequence>
<keyword evidence="2" id="KW-0520">NAD</keyword>
<evidence type="ECO:0000313" key="5">
    <source>
        <dbReference type="EMBL" id="RDI37645.1"/>
    </source>
</evidence>
<dbReference type="CDD" id="cd12164">
    <property type="entry name" value="GDH_like_2"/>
    <property type="match status" value="1"/>
</dbReference>
<dbReference type="InterPro" id="IPR006140">
    <property type="entry name" value="D-isomer_DH_NAD-bd"/>
</dbReference>
<gene>
    <name evidence="5" type="ORF">C7453_10553</name>
    <name evidence="4" type="ORF">HLH32_11170</name>
</gene>
<keyword evidence="6" id="KW-1185">Reference proteome</keyword>
<dbReference type="OrthoDB" id="9787219at2"/>